<accession>A0A1G5ZCI4</accession>
<evidence type="ECO:0000256" key="1">
    <source>
        <dbReference type="ARBA" id="ARBA00022729"/>
    </source>
</evidence>
<name>A0A1G5ZCI4_9HYPH</name>
<reference evidence="3 4" key="1">
    <citation type="submission" date="2016-10" db="EMBL/GenBank/DDBJ databases">
        <authorList>
            <person name="de Groot N.N."/>
        </authorList>
    </citation>
    <scope>NUCLEOTIDE SEQUENCE [LARGE SCALE GENOMIC DNA]</scope>
    <source>
        <strain evidence="3 4">CGMCC 1.12097</strain>
    </source>
</reference>
<dbReference type="AlphaFoldDB" id="A0A1G5ZCI4"/>
<keyword evidence="2" id="KW-0812">Transmembrane</keyword>
<dbReference type="Pfam" id="PF09865">
    <property type="entry name" value="DUF2092"/>
    <property type="match status" value="1"/>
</dbReference>
<keyword evidence="1" id="KW-0732">Signal</keyword>
<dbReference type="STRING" id="1165689.SAMN02927914_04788"/>
<dbReference type="EMBL" id="FMXM01000017">
    <property type="protein sequence ID" value="SDA92658.1"/>
    <property type="molecule type" value="Genomic_DNA"/>
</dbReference>
<protein>
    <recommendedName>
        <fullName evidence="5">DUF2092 domain-containing protein</fullName>
    </recommendedName>
</protein>
<feature type="transmembrane region" description="Helical" evidence="2">
    <location>
        <begin position="12"/>
        <end position="33"/>
    </location>
</feature>
<dbReference type="SUPFAM" id="SSF89392">
    <property type="entry name" value="Prokaryotic lipoproteins and lipoprotein localization factors"/>
    <property type="match status" value="1"/>
</dbReference>
<evidence type="ECO:0000256" key="2">
    <source>
        <dbReference type="SAM" id="Phobius"/>
    </source>
</evidence>
<dbReference type="InterPro" id="IPR029046">
    <property type="entry name" value="LolA/LolB/LppX"/>
</dbReference>
<dbReference type="RefSeq" id="WP_244529826.1">
    <property type="nucleotide sequence ID" value="NZ_FMXM01000017.1"/>
</dbReference>
<evidence type="ECO:0000313" key="4">
    <source>
        <dbReference type="Proteomes" id="UP000198588"/>
    </source>
</evidence>
<proteinExistence type="predicted"/>
<evidence type="ECO:0008006" key="5">
    <source>
        <dbReference type="Google" id="ProtNLM"/>
    </source>
</evidence>
<dbReference type="Proteomes" id="UP000198588">
    <property type="component" value="Unassembled WGS sequence"/>
</dbReference>
<sequence>MSQEIIGGSFRAAVAVTVLSMAMGWTLTMPAWADEAGAKNLFKAMSDYVSGQKTISFKYNSNVEIVTPDLQKLTFASSGAAIVNRPDKIRVTRTGGFADVELTYDGKSLGLYGKNLNAFTKIAMTGSLDEVIDTLRFDFGLEAPAADLLSSNPNETMMSNVTDTKDLGSGVIGGVECDHLAFRTLDTDWQIWITQGDKPRPCRFTITSKTLALAPEYTIEVTEWKDGSDVASDDFNLKTAADAKEVKVEELQGLDEIPNLSGKGDGQ</sequence>
<dbReference type="PIRSF" id="PIRSF012443">
    <property type="entry name" value="UCP012443"/>
    <property type="match status" value="1"/>
</dbReference>
<dbReference type="InterPro" id="IPR019207">
    <property type="entry name" value="DUF2092"/>
</dbReference>
<keyword evidence="2" id="KW-0472">Membrane</keyword>
<keyword evidence="2" id="KW-1133">Transmembrane helix</keyword>
<organism evidence="3 4">
    <name type="scientific">Mesorhizobium qingshengii</name>
    <dbReference type="NCBI Taxonomy" id="1165689"/>
    <lineage>
        <taxon>Bacteria</taxon>
        <taxon>Pseudomonadati</taxon>
        <taxon>Pseudomonadota</taxon>
        <taxon>Alphaproteobacteria</taxon>
        <taxon>Hyphomicrobiales</taxon>
        <taxon>Phyllobacteriaceae</taxon>
        <taxon>Mesorhizobium</taxon>
    </lineage>
</organism>
<evidence type="ECO:0000313" key="3">
    <source>
        <dbReference type="EMBL" id="SDA92658.1"/>
    </source>
</evidence>
<gene>
    <name evidence="3" type="ORF">SAMN02927914_04788</name>
</gene>